<dbReference type="GO" id="GO:0000156">
    <property type="term" value="F:phosphorelay response regulator activity"/>
    <property type="evidence" value="ECO:0007669"/>
    <property type="project" value="TreeGrafter"/>
</dbReference>
<evidence type="ECO:0000256" key="3">
    <source>
        <dbReference type="ARBA" id="ARBA00023015"/>
    </source>
</evidence>
<dbReference type="FunFam" id="1.10.10.10:FF:000018">
    <property type="entry name" value="DNA-binding response regulator ResD"/>
    <property type="match status" value="1"/>
</dbReference>
<keyword evidence="6" id="KW-0804">Transcription</keyword>
<evidence type="ECO:0000313" key="11">
    <source>
        <dbReference type="EMBL" id="KRO25877.1"/>
    </source>
</evidence>
<dbReference type="RefSeq" id="WP_057798246.1">
    <property type="nucleotide sequence ID" value="NZ_BJZZ01000005.1"/>
</dbReference>
<dbReference type="InterPro" id="IPR036388">
    <property type="entry name" value="WH-like_DNA-bd_sf"/>
</dbReference>
<evidence type="ECO:0000256" key="5">
    <source>
        <dbReference type="ARBA" id="ARBA00023159"/>
    </source>
</evidence>
<dbReference type="Proteomes" id="UP000051249">
    <property type="component" value="Unassembled WGS sequence"/>
</dbReference>
<evidence type="ECO:0000256" key="8">
    <source>
        <dbReference type="PROSITE-ProRule" id="PRU01091"/>
    </source>
</evidence>
<evidence type="ECO:0000256" key="4">
    <source>
        <dbReference type="ARBA" id="ARBA00023125"/>
    </source>
</evidence>
<dbReference type="SUPFAM" id="SSF52172">
    <property type="entry name" value="CheY-like"/>
    <property type="match status" value="1"/>
</dbReference>
<evidence type="ECO:0000256" key="6">
    <source>
        <dbReference type="ARBA" id="ARBA00023163"/>
    </source>
</evidence>
<dbReference type="SMART" id="SM00862">
    <property type="entry name" value="Trans_reg_C"/>
    <property type="match status" value="1"/>
</dbReference>
<name>A0A0R2NJC7_9LACO</name>
<dbReference type="GO" id="GO:0006355">
    <property type="term" value="P:regulation of DNA-templated transcription"/>
    <property type="evidence" value="ECO:0007669"/>
    <property type="project" value="InterPro"/>
</dbReference>
<dbReference type="GO" id="GO:0000976">
    <property type="term" value="F:transcription cis-regulatory region binding"/>
    <property type="evidence" value="ECO:0007669"/>
    <property type="project" value="TreeGrafter"/>
</dbReference>
<dbReference type="GO" id="GO:0005829">
    <property type="term" value="C:cytosol"/>
    <property type="evidence" value="ECO:0007669"/>
    <property type="project" value="TreeGrafter"/>
</dbReference>
<dbReference type="AlphaFoldDB" id="A0A0R2NJC7"/>
<keyword evidence="1 7" id="KW-0597">Phosphoprotein</keyword>
<dbReference type="EMBL" id="JQCQ01000005">
    <property type="protein sequence ID" value="KRO25877.1"/>
    <property type="molecule type" value="Genomic_DNA"/>
</dbReference>
<reference evidence="11 12" key="1">
    <citation type="journal article" date="2015" name="Genome Announc.">
        <title>Expanding the biotechnology potential of lactobacilli through comparative genomics of 213 strains and associated genera.</title>
        <authorList>
            <person name="Sun Z."/>
            <person name="Harris H.M."/>
            <person name="McCann A."/>
            <person name="Guo C."/>
            <person name="Argimon S."/>
            <person name="Zhang W."/>
            <person name="Yang X."/>
            <person name="Jeffery I.B."/>
            <person name="Cooney J.C."/>
            <person name="Kagawa T.F."/>
            <person name="Liu W."/>
            <person name="Song Y."/>
            <person name="Salvetti E."/>
            <person name="Wrobel A."/>
            <person name="Rasinkangas P."/>
            <person name="Parkhill J."/>
            <person name="Rea M.C."/>
            <person name="O'Sullivan O."/>
            <person name="Ritari J."/>
            <person name="Douillard F.P."/>
            <person name="Paul Ross R."/>
            <person name="Yang R."/>
            <person name="Briner A.E."/>
            <person name="Felis G.E."/>
            <person name="de Vos W.M."/>
            <person name="Barrangou R."/>
            <person name="Klaenhammer T.R."/>
            <person name="Caufield P.W."/>
            <person name="Cui Y."/>
            <person name="Zhang H."/>
            <person name="O'Toole P.W."/>
        </authorList>
    </citation>
    <scope>NUCLEOTIDE SEQUENCE [LARGE SCALE GENOMIC DNA]</scope>
    <source>
        <strain evidence="11 12">DSM 23026</strain>
    </source>
</reference>
<dbReference type="PANTHER" id="PTHR48111:SF2">
    <property type="entry name" value="RESPONSE REGULATOR SAER"/>
    <property type="match status" value="1"/>
</dbReference>
<organism evidence="11 12">
    <name type="scientific">Pediococcus argentinicus</name>
    <dbReference type="NCBI Taxonomy" id="480391"/>
    <lineage>
        <taxon>Bacteria</taxon>
        <taxon>Bacillati</taxon>
        <taxon>Bacillota</taxon>
        <taxon>Bacilli</taxon>
        <taxon>Lactobacillales</taxon>
        <taxon>Lactobacillaceae</taxon>
        <taxon>Pediococcus</taxon>
    </lineage>
</organism>
<dbReference type="CDD" id="cd00383">
    <property type="entry name" value="trans_reg_C"/>
    <property type="match status" value="1"/>
</dbReference>
<dbReference type="InterPro" id="IPR001867">
    <property type="entry name" value="OmpR/PhoB-type_DNA-bd"/>
</dbReference>
<feature type="DNA-binding region" description="OmpR/PhoB-type" evidence="8">
    <location>
        <begin position="135"/>
        <end position="233"/>
    </location>
</feature>
<evidence type="ECO:0000259" key="9">
    <source>
        <dbReference type="PROSITE" id="PS50110"/>
    </source>
</evidence>
<dbReference type="PROSITE" id="PS51755">
    <property type="entry name" value="OMPR_PHOB"/>
    <property type="match status" value="1"/>
</dbReference>
<dbReference type="OrthoDB" id="1655504at2"/>
<keyword evidence="4 8" id="KW-0238">DNA-binding</keyword>
<dbReference type="GO" id="GO:0032993">
    <property type="term" value="C:protein-DNA complex"/>
    <property type="evidence" value="ECO:0007669"/>
    <property type="project" value="TreeGrafter"/>
</dbReference>
<dbReference type="InterPro" id="IPR001789">
    <property type="entry name" value="Sig_transdc_resp-reg_receiver"/>
</dbReference>
<keyword evidence="3" id="KW-0805">Transcription regulation</keyword>
<keyword evidence="12" id="KW-1185">Reference proteome</keyword>
<keyword evidence="5" id="KW-0010">Activator</keyword>
<protein>
    <submittedName>
        <fullName evidence="11">DNA-binding response regulator, OmpR family (Rec-wHTH domains)</fullName>
    </submittedName>
</protein>
<evidence type="ECO:0000256" key="1">
    <source>
        <dbReference type="ARBA" id="ARBA00022553"/>
    </source>
</evidence>
<dbReference type="Gene3D" id="1.10.10.10">
    <property type="entry name" value="Winged helix-like DNA-binding domain superfamily/Winged helix DNA-binding domain"/>
    <property type="match status" value="1"/>
</dbReference>
<sequence>MTTEKLSILIIEDNQDLDNLLEETLTPKYDVHYEKDGASGVSALKSQSPDLIILDLMLPTLSGESVLSLIRQTSQIPVIILTAVQQKSKVVELLQKGADDYLTKPFDLDELMARIEVQLRKFHSDTNSQHDQPNSNIINFKDVNLNNQTFTVTRGNTNVNLSRKEFEILELLLQHPYQVFSKANLYESVWNEPFFGDENTITVHLSNLRHKLNLPNTKPYIETVWGIGVRFTKKESDE</sequence>
<feature type="domain" description="OmpR/PhoB-type" evidence="10">
    <location>
        <begin position="135"/>
        <end position="233"/>
    </location>
</feature>
<proteinExistence type="predicted"/>
<feature type="domain" description="Response regulatory" evidence="9">
    <location>
        <begin position="7"/>
        <end position="119"/>
    </location>
</feature>
<dbReference type="Gene3D" id="3.40.50.2300">
    <property type="match status" value="1"/>
</dbReference>
<evidence type="ECO:0000313" key="12">
    <source>
        <dbReference type="Proteomes" id="UP000051249"/>
    </source>
</evidence>
<dbReference type="PATRIC" id="fig|480391.4.peg.1436"/>
<accession>A0A0R2NJC7</accession>
<evidence type="ECO:0000256" key="2">
    <source>
        <dbReference type="ARBA" id="ARBA00023012"/>
    </source>
</evidence>
<dbReference type="InterPro" id="IPR039420">
    <property type="entry name" value="WalR-like"/>
</dbReference>
<evidence type="ECO:0000259" key="10">
    <source>
        <dbReference type="PROSITE" id="PS51755"/>
    </source>
</evidence>
<gene>
    <name evidence="11" type="ORF">IV88_GL001412</name>
</gene>
<comment type="caution">
    <text evidence="11">The sequence shown here is derived from an EMBL/GenBank/DDBJ whole genome shotgun (WGS) entry which is preliminary data.</text>
</comment>
<evidence type="ECO:0000256" key="7">
    <source>
        <dbReference type="PROSITE-ProRule" id="PRU00169"/>
    </source>
</evidence>
<dbReference type="PANTHER" id="PTHR48111">
    <property type="entry name" value="REGULATOR OF RPOS"/>
    <property type="match status" value="1"/>
</dbReference>
<dbReference type="Pfam" id="PF00486">
    <property type="entry name" value="Trans_reg_C"/>
    <property type="match status" value="1"/>
</dbReference>
<dbReference type="SMART" id="SM00448">
    <property type="entry name" value="REC"/>
    <property type="match status" value="1"/>
</dbReference>
<dbReference type="Pfam" id="PF00072">
    <property type="entry name" value="Response_reg"/>
    <property type="match status" value="1"/>
</dbReference>
<keyword evidence="2" id="KW-0902">Two-component regulatory system</keyword>
<feature type="modified residue" description="4-aspartylphosphate" evidence="7">
    <location>
        <position position="55"/>
    </location>
</feature>
<dbReference type="PROSITE" id="PS50110">
    <property type="entry name" value="RESPONSE_REGULATORY"/>
    <property type="match status" value="1"/>
</dbReference>
<dbReference type="InterPro" id="IPR011006">
    <property type="entry name" value="CheY-like_superfamily"/>
</dbReference>